<name>A0AAE0PFU4_SORBR</name>
<evidence type="ECO:0000313" key="2">
    <source>
        <dbReference type="Proteomes" id="UP001281003"/>
    </source>
</evidence>
<reference evidence="1" key="2">
    <citation type="submission" date="2023-07" db="EMBL/GenBank/DDBJ databases">
        <authorList>
            <consortium name="Lawrence Berkeley National Laboratory"/>
            <person name="Haridas S."/>
            <person name="Hensen N."/>
            <person name="Bonometti L."/>
            <person name="Westerberg I."/>
            <person name="Brannstrom I.O."/>
            <person name="Guillou S."/>
            <person name="Cros-Aarteil S."/>
            <person name="Calhoun S."/>
            <person name="Kuo A."/>
            <person name="Mondo S."/>
            <person name="Pangilinan J."/>
            <person name="Riley R."/>
            <person name="LaButti K."/>
            <person name="Andreopoulos B."/>
            <person name="Lipzen A."/>
            <person name="Chen C."/>
            <person name="Yanf M."/>
            <person name="Daum C."/>
            <person name="Ng V."/>
            <person name="Clum A."/>
            <person name="Steindorff A."/>
            <person name="Ohm R."/>
            <person name="Martin F."/>
            <person name="Silar P."/>
            <person name="Natvig D."/>
            <person name="Lalanne C."/>
            <person name="Gautier V."/>
            <person name="Ament-velasquez S.L."/>
            <person name="Kruys A."/>
            <person name="Hutchinson M.I."/>
            <person name="Powell A.J."/>
            <person name="Barry K."/>
            <person name="Miller A.N."/>
            <person name="Grigoriev I.V."/>
            <person name="Debuchy R."/>
            <person name="Gladieux P."/>
            <person name="Thoren M.H."/>
            <person name="Johannesson H."/>
        </authorList>
    </citation>
    <scope>NUCLEOTIDE SEQUENCE</scope>
    <source>
        <strain evidence="1">FGSC 1904</strain>
    </source>
</reference>
<reference evidence="1" key="1">
    <citation type="journal article" date="2023" name="Mol. Phylogenet. Evol.">
        <title>Genome-scale phylogeny and comparative genomics of the fungal order Sordariales.</title>
        <authorList>
            <person name="Hensen N."/>
            <person name="Bonometti L."/>
            <person name="Westerberg I."/>
            <person name="Brannstrom I.O."/>
            <person name="Guillou S."/>
            <person name="Cros-Aarteil S."/>
            <person name="Calhoun S."/>
            <person name="Haridas S."/>
            <person name="Kuo A."/>
            <person name="Mondo S."/>
            <person name="Pangilinan J."/>
            <person name="Riley R."/>
            <person name="LaButti K."/>
            <person name="Andreopoulos B."/>
            <person name="Lipzen A."/>
            <person name="Chen C."/>
            <person name="Yan M."/>
            <person name="Daum C."/>
            <person name="Ng V."/>
            <person name="Clum A."/>
            <person name="Steindorff A."/>
            <person name="Ohm R.A."/>
            <person name="Martin F."/>
            <person name="Silar P."/>
            <person name="Natvig D.O."/>
            <person name="Lalanne C."/>
            <person name="Gautier V."/>
            <person name="Ament-Velasquez S.L."/>
            <person name="Kruys A."/>
            <person name="Hutchinson M.I."/>
            <person name="Powell A.J."/>
            <person name="Barry K."/>
            <person name="Miller A.N."/>
            <person name="Grigoriev I.V."/>
            <person name="Debuchy R."/>
            <person name="Gladieux P."/>
            <person name="Hiltunen Thoren M."/>
            <person name="Johannesson H."/>
        </authorList>
    </citation>
    <scope>NUCLEOTIDE SEQUENCE</scope>
    <source>
        <strain evidence="1">FGSC 1904</strain>
    </source>
</reference>
<sequence length="302" mass="34718">MANSMSKPVGTNPAATATAQDAAHIRDILEILPLPPFPSLPTMPTEILLEIVGHLKSDAKGPENECASYMTCRNNKYQRSMQEAVTGLASLAQTCKRFYRIVLPILYEEPFLLAEHGFYFLESSVSADGFGIPHLIRTLVEGKDLEGKAIADLVKVYQGPRIKEWAPLTEYLRDARWPSFDGHTELEKSFWSLLTKYFSWLENARDFSSSERSYMPHQNLRLYLDLVPIAILCHCRNIQRLEHLNIGTRPLCRDFHMFWRNIIDDSIKFNWKFQYGVEKKGTNRRSYNMRRSKGQANLTSLP</sequence>
<gene>
    <name evidence="1" type="ORF">B0T20DRAFT_193356</name>
</gene>
<proteinExistence type="predicted"/>
<evidence type="ECO:0000313" key="1">
    <source>
        <dbReference type="EMBL" id="KAK3399178.1"/>
    </source>
</evidence>
<protein>
    <recommendedName>
        <fullName evidence="3">F-box domain-containing protein</fullName>
    </recommendedName>
</protein>
<evidence type="ECO:0008006" key="3">
    <source>
        <dbReference type="Google" id="ProtNLM"/>
    </source>
</evidence>
<dbReference type="EMBL" id="JAUTDP010000005">
    <property type="protein sequence ID" value="KAK3399178.1"/>
    <property type="molecule type" value="Genomic_DNA"/>
</dbReference>
<comment type="caution">
    <text evidence="1">The sequence shown here is derived from an EMBL/GenBank/DDBJ whole genome shotgun (WGS) entry which is preliminary data.</text>
</comment>
<organism evidence="1 2">
    <name type="scientific">Sordaria brevicollis</name>
    <dbReference type="NCBI Taxonomy" id="83679"/>
    <lineage>
        <taxon>Eukaryota</taxon>
        <taxon>Fungi</taxon>
        <taxon>Dikarya</taxon>
        <taxon>Ascomycota</taxon>
        <taxon>Pezizomycotina</taxon>
        <taxon>Sordariomycetes</taxon>
        <taxon>Sordariomycetidae</taxon>
        <taxon>Sordariales</taxon>
        <taxon>Sordariaceae</taxon>
        <taxon>Sordaria</taxon>
    </lineage>
</organism>
<keyword evidence="2" id="KW-1185">Reference proteome</keyword>
<dbReference type="Proteomes" id="UP001281003">
    <property type="component" value="Unassembled WGS sequence"/>
</dbReference>
<accession>A0AAE0PFU4</accession>
<dbReference type="AlphaFoldDB" id="A0AAE0PFU4"/>